<name>A0ABT9Y727_9FIRM</name>
<evidence type="ECO:0000313" key="1">
    <source>
        <dbReference type="EMBL" id="MDQ0203631.1"/>
    </source>
</evidence>
<accession>A0ABT9Y727</accession>
<dbReference type="Proteomes" id="UP001239167">
    <property type="component" value="Unassembled WGS sequence"/>
</dbReference>
<protein>
    <submittedName>
        <fullName evidence="1">Uncharacterized protein</fullName>
    </submittedName>
</protein>
<organism evidence="1 2">
    <name type="scientific">Pectinatus haikarae</name>
    <dbReference type="NCBI Taxonomy" id="349096"/>
    <lineage>
        <taxon>Bacteria</taxon>
        <taxon>Bacillati</taxon>
        <taxon>Bacillota</taxon>
        <taxon>Negativicutes</taxon>
        <taxon>Selenomonadales</taxon>
        <taxon>Selenomonadaceae</taxon>
        <taxon>Pectinatus</taxon>
    </lineage>
</organism>
<gene>
    <name evidence="1" type="ORF">J2S01_001348</name>
</gene>
<proteinExistence type="predicted"/>
<dbReference type="RefSeq" id="WP_307223714.1">
    <property type="nucleotide sequence ID" value="NZ_CP116940.1"/>
</dbReference>
<dbReference type="EMBL" id="JAUSUE010000008">
    <property type="protein sequence ID" value="MDQ0203631.1"/>
    <property type="molecule type" value="Genomic_DNA"/>
</dbReference>
<evidence type="ECO:0000313" key="2">
    <source>
        <dbReference type="Proteomes" id="UP001239167"/>
    </source>
</evidence>
<reference evidence="1 2" key="1">
    <citation type="submission" date="2023-07" db="EMBL/GenBank/DDBJ databases">
        <title>Genomic Encyclopedia of Type Strains, Phase IV (KMG-IV): sequencing the most valuable type-strain genomes for metagenomic binning, comparative biology and taxonomic classification.</title>
        <authorList>
            <person name="Goeker M."/>
        </authorList>
    </citation>
    <scope>NUCLEOTIDE SEQUENCE [LARGE SCALE GENOMIC DNA]</scope>
    <source>
        <strain evidence="1 2">DSM 16980</strain>
    </source>
</reference>
<dbReference type="Gene3D" id="3.40.50.450">
    <property type="match status" value="1"/>
</dbReference>
<keyword evidence="2" id="KW-1185">Reference proteome</keyword>
<dbReference type="SUPFAM" id="SSF52309">
    <property type="entry name" value="N-(deoxy)ribosyltransferase-like"/>
    <property type="match status" value="1"/>
</dbReference>
<comment type="caution">
    <text evidence="1">The sequence shown here is derived from an EMBL/GenBank/DDBJ whole genome shotgun (WGS) entry which is preliminary data.</text>
</comment>
<sequence>MKENNIVDDIVYQLEILKNKINCYQSNNTYVYVDVFKSWVKIFNDIIVLYNRELNGKVSPHEIGDWDFSSTKKTIRDTSVKIFKNEVEKIIEKFKLEMDDLRAAKKEKQTPVHQMRRCFKIGAEGCPVNPLYEKNKVFIAMSFDDMYVDSYTYGIKEALDRLGMRYYRADSNVLNIDIMCKICREIQSCALVIVNISGLNPNVMLELGLAYGIGKPVIIIKDKNTKSISDIGSVEYIEYLNAYDLMCKITKALK</sequence>